<proteinExistence type="predicted"/>
<dbReference type="AlphaFoldDB" id="A0A7J5UID3"/>
<comment type="caution">
    <text evidence="2">The sequence shown here is derived from an EMBL/GenBank/DDBJ whole genome shotgun (WGS) entry which is preliminary data.</text>
</comment>
<gene>
    <name evidence="2" type="ORF">GB883_20965</name>
</gene>
<dbReference type="Pfam" id="PF13830">
    <property type="entry name" value="DUF4192"/>
    <property type="match status" value="1"/>
</dbReference>
<keyword evidence="3" id="KW-1185">Reference proteome</keyword>
<reference evidence="2 3" key="1">
    <citation type="submission" date="2019-10" db="EMBL/GenBank/DDBJ databases">
        <title>Georgenia wutianyii sp. nov. and Georgenia yuyongxinii sp. nov. isolated from plateau pika (Ochotona curzoniae) in the Qinghai-Tibet plateau of China.</title>
        <authorList>
            <person name="Tian Z."/>
        </authorList>
    </citation>
    <scope>NUCLEOTIDE SEQUENCE [LARGE SCALE GENOMIC DNA]</scope>
    <source>
        <strain evidence="2 3">DSM 21501</strain>
    </source>
</reference>
<dbReference type="InterPro" id="IPR025447">
    <property type="entry name" value="DUF4192"/>
</dbReference>
<accession>A0A7J5UID3</accession>
<name>A0A7J5UID3_9MICO</name>
<evidence type="ECO:0000256" key="1">
    <source>
        <dbReference type="SAM" id="MobiDB-lite"/>
    </source>
</evidence>
<evidence type="ECO:0000313" key="2">
    <source>
        <dbReference type="EMBL" id="KAE8762128.1"/>
    </source>
</evidence>
<sequence>MRRWRREGAALWDASAAAMTDRPGPPPAAPPAEALGRLLAFLADRELRDAVVARTITGGRRPTAAYLDTGAVIAAFDAARRRDPEAFAAAFALGTAVAQAAPDGAGAPALGLLAFLAWWSSDGARADVLAHQALVEEPGHHLAALVVRALDAAAPPPWYEPQHRSPASARAERASGNVAGHQTDGGP</sequence>
<feature type="region of interest" description="Disordered" evidence="1">
    <location>
        <begin position="157"/>
        <end position="187"/>
    </location>
</feature>
<dbReference type="EMBL" id="WHJE01000259">
    <property type="protein sequence ID" value="KAE8762128.1"/>
    <property type="molecule type" value="Genomic_DNA"/>
</dbReference>
<dbReference type="Proteomes" id="UP000451860">
    <property type="component" value="Unassembled WGS sequence"/>
</dbReference>
<organism evidence="2 3">
    <name type="scientific">Georgenia thermotolerans</name>
    <dbReference type="NCBI Taxonomy" id="527326"/>
    <lineage>
        <taxon>Bacteria</taxon>
        <taxon>Bacillati</taxon>
        <taxon>Actinomycetota</taxon>
        <taxon>Actinomycetes</taxon>
        <taxon>Micrococcales</taxon>
        <taxon>Bogoriellaceae</taxon>
        <taxon>Georgenia</taxon>
    </lineage>
</organism>
<evidence type="ECO:0000313" key="3">
    <source>
        <dbReference type="Proteomes" id="UP000451860"/>
    </source>
</evidence>
<protein>
    <submittedName>
        <fullName evidence="2">DUF4192 family protein</fullName>
    </submittedName>
</protein>